<evidence type="ECO:0000313" key="1">
    <source>
        <dbReference type="EMBL" id="UOE42893.1"/>
    </source>
</evidence>
<protein>
    <submittedName>
        <fullName evidence="1">Uncharacterized protein</fullName>
    </submittedName>
</protein>
<keyword evidence="2" id="KW-1185">Reference proteome</keyword>
<name>A0ABY4BUK4_9MICO</name>
<organism evidence="1 2">
    <name type="scientific">Agromyces larvae</name>
    <dbReference type="NCBI Taxonomy" id="2929802"/>
    <lineage>
        <taxon>Bacteria</taxon>
        <taxon>Bacillati</taxon>
        <taxon>Actinomycetota</taxon>
        <taxon>Actinomycetes</taxon>
        <taxon>Micrococcales</taxon>
        <taxon>Microbacteriaceae</taxon>
        <taxon>Agromyces</taxon>
    </lineage>
</organism>
<proteinExistence type="predicted"/>
<gene>
    <name evidence="1" type="ORF">MTO99_11915</name>
</gene>
<sequence length="237" mass="26630">MSIAIAHPFIRDVVSPSIATVRRVPVSSSPGASAEGRLTGLRRHRDCARAPDYSQRMLIDSGTDLLQLALPHLEFTRERRTLIAIAMDDDLALWNLRLVTNEYDGSLERWIPQILDAVDEDFVRYFATVESLPDDRARQHELILGPTGDAVSHELAEAAAQRDMQHISHLFVGPEMWCSTGPMYRFATYPLADLPRLQVVRPERFAEPRSSQRKVSLGRLPLHLPLDDSLSQNSTVA</sequence>
<dbReference type="RefSeq" id="WP_243553842.1">
    <property type="nucleotide sequence ID" value="NZ_CP094528.1"/>
</dbReference>
<accession>A0ABY4BUK4</accession>
<evidence type="ECO:0000313" key="2">
    <source>
        <dbReference type="Proteomes" id="UP000832097"/>
    </source>
</evidence>
<reference evidence="1 2" key="1">
    <citation type="submission" date="2022-03" db="EMBL/GenBank/DDBJ databases">
        <title>Mucilaginibacter sp. isolated from the gut of Protaetia brevitarsis seulensis larvae.</title>
        <authorList>
            <person name="Won M."/>
            <person name="Kim S.-J."/>
            <person name="Kwon S.-W."/>
        </authorList>
    </citation>
    <scope>NUCLEOTIDE SEQUENCE [LARGE SCALE GENOMIC DNA]</scope>
    <source>
        <strain evidence="1 2">CFWR-12</strain>
    </source>
</reference>
<dbReference type="Proteomes" id="UP000832097">
    <property type="component" value="Chromosome"/>
</dbReference>
<dbReference type="EMBL" id="CP094528">
    <property type="protein sequence ID" value="UOE42893.1"/>
    <property type="molecule type" value="Genomic_DNA"/>
</dbReference>